<organism evidence="1 2">
    <name type="scientific">Aphis craccivora</name>
    <name type="common">Cowpea aphid</name>
    <dbReference type="NCBI Taxonomy" id="307492"/>
    <lineage>
        <taxon>Eukaryota</taxon>
        <taxon>Metazoa</taxon>
        <taxon>Ecdysozoa</taxon>
        <taxon>Arthropoda</taxon>
        <taxon>Hexapoda</taxon>
        <taxon>Insecta</taxon>
        <taxon>Pterygota</taxon>
        <taxon>Neoptera</taxon>
        <taxon>Paraneoptera</taxon>
        <taxon>Hemiptera</taxon>
        <taxon>Sternorrhyncha</taxon>
        <taxon>Aphidomorpha</taxon>
        <taxon>Aphidoidea</taxon>
        <taxon>Aphididae</taxon>
        <taxon>Aphidini</taxon>
        <taxon>Aphis</taxon>
        <taxon>Aphis</taxon>
    </lineage>
</organism>
<name>A0A6G0Z060_APHCR</name>
<accession>A0A6G0Z060</accession>
<evidence type="ECO:0000313" key="1">
    <source>
        <dbReference type="EMBL" id="KAF0763849.1"/>
    </source>
</evidence>
<dbReference type="AlphaFoldDB" id="A0A6G0Z060"/>
<feature type="non-terminal residue" evidence="1">
    <location>
        <position position="1"/>
    </location>
</feature>
<protein>
    <submittedName>
        <fullName evidence="1">Uncharacterized protein</fullName>
    </submittedName>
</protein>
<evidence type="ECO:0000313" key="2">
    <source>
        <dbReference type="Proteomes" id="UP000478052"/>
    </source>
</evidence>
<gene>
    <name evidence="1" type="ORF">FWK35_00005421</name>
</gene>
<keyword evidence="2" id="KW-1185">Reference proteome</keyword>
<comment type="caution">
    <text evidence="1">The sequence shown here is derived from an EMBL/GenBank/DDBJ whole genome shotgun (WGS) entry which is preliminary data.</text>
</comment>
<reference evidence="1 2" key="1">
    <citation type="submission" date="2019-08" db="EMBL/GenBank/DDBJ databases">
        <title>Whole genome of Aphis craccivora.</title>
        <authorList>
            <person name="Voronova N.V."/>
            <person name="Shulinski R.S."/>
            <person name="Bandarenka Y.V."/>
            <person name="Zhorov D.G."/>
            <person name="Warner D."/>
        </authorList>
    </citation>
    <scope>NUCLEOTIDE SEQUENCE [LARGE SCALE GENOMIC DNA]</scope>
    <source>
        <strain evidence="1">180601</strain>
        <tissue evidence="1">Whole Body</tissue>
    </source>
</reference>
<dbReference type="EMBL" id="VUJU01001784">
    <property type="protein sequence ID" value="KAF0763849.1"/>
    <property type="molecule type" value="Genomic_DNA"/>
</dbReference>
<dbReference type="Proteomes" id="UP000478052">
    <property type="component" value="Unassembled WGS sequence"/>
</dbReference>
<sequence>YILCPQLKIPCKTNVDQIEKIFIKINLANKIKRGKWVPLCCTLGTVWIIIRYIL</sequence>
<proteinExistence type="predicted"/>